<dbReference type="EMBL" id="JBHUHO010000045">
    <property type="protein sequence ID" value="MFD2117629.1"/>
    <property type="molecule type" value="Genomic_DNA"/>
</dbReference>
<name>A0ABW4YQ71_9BACL</name>
<sequence>MSISKTEAIKLFELGFKRPLYADRVYPQDIFEYHDSIWVVGGRLLPSGTFLCEEEVFMKGVWIPSIIDLISWLEENDCKFDLSYTGTGYKLKVNDSHEIEYSSKGATPEFAFYNVIIKILKKYGGNPVNREFEVIEAEFIAKEDL</sequence>
<organism evidence="1 2">
    <name type="scientific">Paenibacillus yanchengensis</name>
    <dbReference type="NCBI Taxonomy" id="2035833"/>
    <lineage>
        <taxon>Bacteria</taxon>
        <taxon>Bacillati</taxon>
        <taxon>Bacillota</taxon>
        <taxon>Bacilli</taxon>
        <taxon>Bacillales</taxon>
        <taxon>Paenibacillaceae</taxon>
        <taxon>Paenibacillus</taxon>
    </lineage>
</organism>
<accession>A0ABW4YQ71</accession>
<reference evidence="2" key="1">
    <citation type="journal article" date="2019" name="Int. J. Syst. Evol. Microbiol.">
        <title>The Global Catalogue of Microorganisms (GCM) 10K type strain sequencing project: providing services to taxonomists for standard genome sequencing and annotation.</title>
        <authorList>
            <consortium name="The Broad Institute Genomics Platform"/>
            <consortium name="The Broad Institute Genome Sequencing Center for Infectious Disease"/>
            <person name="Wu L."/>
            <person name="Ma J."/>
        </authorList>
    </citation>
    <scope>NUCLEOTIDE SEQUENCE [LARGE SCALE GENOMIC DNA]</scope>
    <source>
        <strain evidence="2">GH52</strain>
    </source>
</reference>
<evidence type="ECO:0000313" key="2">
    <source>
        <dbReference type="Proteomes" id="UP001597362"/>
    </source>
</evidence>
<dbReference type="Proteomes" id="UP001597362">
    <property type="component" value="Unassembled WGS sequence"/>
</dbReference>
<protein>
    <submittedName>
        <fullName evidence="1">Uncharacterized protein</fullName>
    </submittedName>
</protein>
<keyword evidence="2" id="KW-1185">Reference proteome</keyword>
<gene>
    <name evidence="1" type="ORF">ACFSJH_18025</name>
</gene>
<comment type="caution">
    <text evidence="1">The sequence shown here is derived from an EMBL/GenBank/DDBJ whole genome shotgun (WGS) entry which is preliminary data.</text>
</comment>
<proteinExistence type="predicted"/>
<dbReference type="RefSeq" id="WP_377774878.1">
    <property type="nucleotide sequence ID" value="NZ_JBHUHO010000045.1"/>
</dbReference>
<evidence type="ECO:0000313" key="1">
    <source>
        <dbReference type="EMBL" id="MFD2117629.1"/>
    </source>
</evidence>